<comment type="caution">
    <text evidence="2">The sequence shown here is derived from an EMBL/GenBank/DDBJ whole genome shotgun (WGS) entry which is preliminary data.</text>
</comment>
<sequence length="201" mass="21944">MPSLVPAVVVPGSLKRAPQPVLSSENDLVLRPWTAADAPAIVDAFQDPDIQHWHARSVESLAEAEEMIEGYAQGWRAESSAHWAVVTPRGEVLGRVAFRTFDLFWGHAEVAYWTRAAARGRGAATTAVRALTTWAFGIGLHRLYLYHSTLNDASCRLALKAGFALEGTERSSILHPDGWHDMHLHALVNPSHLSQATALPA</sequence>
<dbReference type="Proteomes" id="UP001596496">
    <property type="component" value="Unassembled WGS sequence"/>
</dbReference>
<dbReference type="PANTHER" id="PTHR43441:SF10">
    <property type="entry name" value="ACETYLTRANSFERASE"/>
    <property type="match status" value="1"/>
</dbReference>
<dbReference type="PROSITE" id="PS51186">
    <property type="entry name" value="GNAT"/>
    <property type="match status" value="1"/>
</dbReference>
<dbReference type="InterPro" id="IPR000182">
    <property type="entry name" value="GNAT_dom"/>
</dbReference>
<dbReference type="EC" id="2.3.-.-" evidence="2"/>
<evidence type="ECO:0000259" key="1">
    <source>
        <dbReference type="PROSITE" id="PS51186"/>
    </source>
</evidence>
<name>A0ABW2P1I5_9ACTN</name>
<dbReference type="InterPro" id="IPR051908">
    <property type="entry name" value="Ribosomal_N-acetyltransferase"/>
</dbReference>
<dbReference type="Pfam" id="PF13302">
    <property type="entry name" value="Acetyltransf_3"/>
    <property type="match status" value="1"/>
</dbReference>
<dbReference type="InterPro" id="IPR016181">
    <property type="entry name" value="Acyl_CoA_acyltransferase"/>
</dbReference>
<evidence type="ECO:0000313" key="2">
    <source>
        <dbReference type="EMBL" id="MFC7381653.1"/>
    </source>
</evidence>
<keyword evidence="2" id="KW-0808">Transferase</keyword>
<dbReference type="EMBL" id="JBHTCG010000003">
    <property type="protein sequence ID" value="MFC7381653.1"/>
    <property type="molecule type" value="Genomic_DNA"/>
</dbReference>
<keyword evidence="3" id="KW-1185">Reference proteome</keyword>
<gene>
    <name evidence="2" type="ORF">ACFQSB_05490</name>
</gene>
<accession>A0ABW2P1I5</accession>
<feature type="domain" description="N-acetyltransferase" evidence="1">
    <location>
        <begin position="28"/>
        <end position="185"/>
    </location>
</feature>
<dbReference type="SUPFAM" id="SSF55729">
    <property type="entry name" value="Acyl-CoA N-acyltransferases (Nat)"/>
    <property type="match status" value="1"/>
</dbReference>
<protein>
    <submittedName>
        <fullName evidence="2">GNAT family N-acetyltransferase</fullName>
        <ecNumber evidence="2">2.3.-.-</ecNumber>
    </submittedName>
</protein>
<reference evidence="3" key="1">
    <citation type="journal article" date="2019" name="Int. J. Syst. Evol. Microbiol.">
        <title>The Global Catalogue of Microorganisms (GCM) 10K type strain sequencing project: providing services to taxonomists for standard genome sequencing and annotation.</title>
        <authorList>
            <consortium name="The Broad Institute Genomics Platform"/>
            <consortium name="The Broad Institute Genome Sequencing Center for Infectious Disease"/>
            <person name="Wu L."/>
            <person name="Ma J."/>
        </authorList>
    </citation>
    <scope>NUCLEOTIDE SEQUENCE [LARGE SCALE GENOMIC DNA]</scope>
    <source>
        <strain evidence="3">CECT 7649</strain>
    </source>
</reference>
<dbReference type="GO" id="GO:0016746">
    <property type="term" value="F:acyltransferase activity"/>
    <property type="evidence" value="ECO:0007669"/>
    <property type="project" value="UniProtKB-KW"/>
</dbReference>
<proteinExistence type="predicted"/>
<keyword evidence="2" id="KW-0012">Acyltransferase</keyword>
<organism evidence="2 3">
    <name type="scientific">Sphaerisporangium rhizosphaerae</name>
    <dbReference type="NCBI Taxonomy" id="2269375"/>
    <lineage>
        <taxon>Bacteria</taxon>
        <taxon>Bacillati</taxon>
        <taxon>Actinomycetota</taxon>
        <taxon>Actinomycetes</taxon>
        <taxon>Streptosporangiales</taxon>
        <taxon>Streptosporangiaceae</taxon>
        <taxon>Sphaerisporangium</taxon>
    </lineage>
</organism>
<dbReference type="Gene3D" id="3.40.630.30">
    <property type="match status" value="1"/>
</dbReference>
<dbReference type="PANTHER" id="PTHR43441">
    <property type="entry name" value="RIBOSOMAL-PROTEIN-SERINE ACETYLTRANSFERASE"/>
    <property type="match status" value="1"/>
</dbReference>
<evidence type="ECO:0000313" key="3">
    <source>
        <dbReference type="Proteomes" id="UP001596496"/>
    </source>
</evidence>
<dbReference type="RefSeq" id="WP_380824651.1">
    <property type="nucleotide sequence ID" value="NZ_JBHTCG010000003.1"/>
</dbReference>